<comment type="caution">
    <text evidence="8">The sequence shown here is derived from an EMBL/GenBank/DDBJ whole genome shotgun (WGS) entry which is preliminary data.</text>
</comment>
<feature type="transmembrane region" description="Helical" evidence="7">
    <location>
        <begin position="98"/>
        <end position="116"/>
    </location>
</feature>
<evidence type="ECO:0000313" key="8">
    <source>
        <dbReference type="EMBL" id="GMM38970.1"/>
    </source>
</evidence>
<evidence type="ECO:0000256" key="1">
    <source>
        <dbReference type="ARBA" id="ARBA00004477"/>
    </source>
</evidence>
<dbReference type="SUPFAM" id="SSF144091">
    <property type="entry name" value="Rhomboid-like"/>
    <property type="match status" value="1"/>
</dbReference>
<comment type="function">
    <text evidence="7">May be involved in the degradation of misfolded endoplasmic reticulum (ER) luminal proteins.</text>
</comment>
<proteinExistence type="inferred from homology"/>
<dbReference type="GO" id="GO:0006950">
    <property type="term" value="P:response to stress"/>
    <property type="evidence" value="ECO:0007669"/>
    <property type="project" value="UniProtKB-ARBA"/>
</dbReference>
<dbReference type="Proteomes" id="UP001360560">
    <property type="component" value="Unassembled WGS sequence"/>
</dbReference>
<dbReference type="GO" id="GO:0005789">
    <property type="term" value="C:endoplasmic reticulum membrane"/>
    <property type="evidence" value="ECO:0007669"/>
    <property type="project" value="UniProtKB-SubCell"/>
</dbReference>
<keyword evidence="4 7" id="KW-0256">Endoplasmic reticulum</keyword>
<gene>
    <name evidence="8" type="ORF">DASC09_063090</name>
</gene>
<comment type="similarity">
    <text evidence="2 7">Belongs to the derlin family.</text>
</comment>
<dbReference type="InterPro" id="IPR007599">
    <property type="entry name" value="DER1"/>
</dbReference>
<keyword evidence="5 7" id="KW-1133">Transmembrane helix</keyword>
<evidence type="ECO:0000313" key="9">
    <source>
        <dbReference type="Proteomes" id="UP001360560"/>
    </source>
</evidence>
<organism evidence="8 9">
    <name type="scientific">Saccharomycopsis crataegensis</name>
    <dbReference type="NCBI Taxonomy" id="43959"/>
    <lineage>
        <taxon>Eukaryota</taxon>
        <taxon>Fungi</taxon>
        <taxon>Dikarya</taxon>
        <taxon>Ascomycota</taxon>
        <taxon>Saccharomycotina</taxon>
        <taxon>Saccharomycetes</taxon>
        <taxon>Saccharomycopsidaceae</taxon>
        <taxon>Saccharomycopsis</taxon>
    </lineage>
</organism>
<accession>A0AAV5QWF0</accession>
<keyword evidence="9" id="KW-1185">Reference proteome</keyword>
<name>A0AAV5QWF0_9ASCO</name>
<comment type="subcellular location">
    <subcellularLocation>
        <location evidence="1 7">Endoplasmic reticulum membrane</location>
        <topology evidence="1 7">Multi-pass membrane protein</topology>
    </subcellularLocation>
</comment>
<comment type="caution">
    <text evidence="7">Lacks conserved residue(s) required for the propagation of feature annotation.</text>
</comment>
<evidence type="ECO:0000256" key="5">
    <source>
        <dbReference type="ARBA" id="ARBA00022989"/>
    </source>
</evidence>
<dbReference type="EMBL" id="BTFZ01000020">
    <property type="protein sequence ID" value="GMM38970.1"/>
    <property type="molecule type" value="Genomic_DNA"/>
</dbReference>
<sequence length="215" mass="24904">MENIPLELIRKVPPVTRCWIGGIVLMSILEYCGIVRQIDLVYSFEKVFHQHEYWRLLTCFLYVRRFSLDLFFSLYFTMTTSISLEESLGTTIDGTWDYLWLIFVNGLILILFATFIRPTYFLGSKLDDALLYIWSRRNHGARMEILGLVNFRAPYLPFVYAVINGLLNGSTVVDMILDVVTGHIFFFFQDVFPTLHGIHPLNPPWRHKAAAAAIA</sequence>
<evidence type="ECO:0000256" key="6">
    <source>
        <dbReference type="ARBA" id="ARBA00023136"/>
    </source>
</evidence>
<dbReference type="AlphaFoldDB" id="A0AAV5QWF0"/>
<evidence type="ECO:0000256" key="4">
    <source>
        <dbReference type="ARBA" id="ARBA00022824"/>
    </source>
</evidence>
<keyword evidence="3 7" id="KW-0812">Transmembrane</keyword>
<dbReference type="RefSeq" id="XP_064855965.1">
    <property type="nucleotide sequence ID" value="XM_064999893.1"/>
</dbReference>
<dbReference type="Pfam" id="PF04511">
    <property type="entry name" value="DER1"/>
    <property type="match status" value="1"/>
</dbReference>
<reference evidence="8 9" key="1">
    <citation type="journal article" date="2023" name="Elife">
        <title>Identification of key yeast species and microbe-microbe interactions impacting larval growth of Drosophila in the wild.</title>
        <authorList>
            <person name="Mure A."/>
            <person name="Sugiura Y."/>
            <person name="Maeda R."/>
            <person name="Honda K."/>
            <person name="Sakurai N."/>
            <person name="Takahashi Y."/>
            <person name="Watada M."/>
            <person name="Katoh T."/>
            <person name="Gotoh A."/>
            <person name="Gotoh Y."/>
            <person name="Taniguchi I."/>
            <person name="Nakamura K."/>
            <person name="Hayashi T."/>
            <person name="Katayama T."/>
            <person name="Uemura T."/>
            <person name="Hattori Y."/>
        </authorList>
    </citation>
    <scope>NUCLEOTIDE SEQUENCE [LARGE SCALE GENOMIC DNA]</scope>
    <source>
        <strain evidence="8 9">SC-9</strain>
    </source>
</reference>
<evidence type="ECO:0000256" key="3">
    <source>
        <dbReference type="ARBA" id="ARBA00022692"/>
    </source>
</evidence>
<dbReference type="GeneID" id="90076958"/>
<keyword evidence="6 7" id="KW-0472">Membrane</keyword>
<dbReference type="PANTHER" id="PTHR11009">
    <property type="entry name" value="DER1-LIKE PROTEIN, DERLIN"/>
    <property type="match status" value="1"/>
</dbReference>
<evidence type="ECO:0000256" key="2">
    <source>
        <dbReference type="ARBA" id="ARBA00008917"/>
    </source>
</evidence>
<protein>
    <recommendedName>
        <fullName evidence="7">Derlin</fullName>
    </recommendedName>
</protein>
<dbReference type="InterPro" id="IPR035952">
    <property type="entry name" value="Rhomboid-like_sf"/>
</dbReference>
<evidence type="ECO:0000256" key="7">
    <source>
        <dbReference type="RuleBase" id="RU363059"/>
    </source>
</evidence>